<feature type="domain" description="R13L1/DRL21-like LRR repeat region" evidence="1">
    <location>
        <begin position="160"/>
        <end position="292"/>
    </location>
</feature>
<dbReference type="PANTHER" id="PTHR47186:SF3">
    <property type="entry name" value="OS09G0267800 PROTEIN"/>
    <property type="match status" value="1"/>
</dbReference>
<name>A0A1U8BFY4_NELNU</name>
<dbReference type="Proteomes" id="UP000189703">
    <property type="component" value="Unplaced"/>
</dbReference>
<dbReference type="Pfam" id="PF00560">
    <property type="entry name" value="LRR_1"/>
    <property type="match status" value="1"/>
</dbReference>
<accession>A0A1U8BFY4</accession>
<sequence>MQVAYGVLHLNYNGKEPLRSSFIGSWKHLRNLYLSVDRVDDELLPSISKLQNLQTLKLYRCPLLGFSSCSESFGDIGNMTSLRHIEIYDANNYLFPRFITKRQNLQTLKLRGCENGRLPQDIGNIRSLRHIDLSHSRLTGALPTSITKLENLHTLLLEGIKHLNSLSQISGKLTIRELDQVRDATDAKEANLKKKPYLRSLGLVWNCKPYSSREMKDNDAVTEAENVLERLQPHPNLKELNITGYGGMKFASWMIKSSLLPNLVRIDLWNCTRCESLEFSGPLPSLEYLSLCGLEALKSITSKLRKGDGFFPSLKELELTYMPNLESCSIVIDDDDAAQPQKALPSFPHLPEYWKIRHCPKLESIPWGMPVGEYVILEEGNSAKLLESILRATDDQISTMTSTNSSTSFCPKVRSLRLFGCQNLKAFPQDVTSMHPQAVMRYLTNLEELRIENCTEFTPLESIGGLISLKELVISNNAKTG</sequence>
<dbReference type="RefSeq" id="XP_010279024.1">
    <property type="nucleotide sequence ID" value="XM_010280722.1"/>
</dbReference>
<dbReference type="OMA" id="NHEHEAQ"/>
<evidence type="ECO:0000313" key="3">
    <source>
        <dbReference type="RefSeq" id="XP_010279024.1"/>
    </source>
</evidence>
<dbReference type="InterPro" id="IPR001611">
    <property type="entry name" value="Leu-rich_rpt"/>
</dbReference>
<dbReference type="InterPro" id="IPR032675">
    <property type="entry name" value="LRR_dom_sf"/>
</dbReference>
<dbReference type="KEGG" id="nnu:104613036"/>
<organism evidence="2 3">
    <name type="scientific">Nelumbo nucifera</name>
    <name type="common">Sacred lotus</name>
    <dbReference type="NCBI Taxonomy" id="4432"/>
    <lineage>
        <taxon>Eukaryota</taxon>
        <taxon>Viridiplantae</taxon>
        <taxon>Streptophyta</taxon>
        <taxon>Embryophyta</taxon>
        <taxon>Tracheophyta</taxon>
        <taxon>Spermatophyta</taxon>
        <taxon>Magnoliopsida</taxon>
        <taxon>Proteales</taxon>
        <taxon>Nelumbonaceae</taxon>
        <taxon>Nelumbo</taxon>
    </lineage>
</organism>
<gene>
    <name evidence="3" type="primary">LOC104613036</name>
</gene>
<dbReference type="GeneID" id="104613036"/>
<protein>
    <submittedName>
        <fullName evidence="3">Disease resistance protein RGA1</fullName>
    </submittedName>
</protein>
<evidence type="ECO:0000259" key="1">
    <source>
        <dbReference type="Pfam" id="PF25019"/>
    </source>
</evidence>
<dbReference type="eggNOG" id="KOG4658">
    <property type="taxonomic scope" value="Eukaryota"/>
</dbReference>
<dbReference type="Pfam" id="PF25019">
    <property type="entry name" value="LRR_R13L1-DRL21"/>
    <property type="match status" value="1"/>
</dbReference>
<dbReference type="SUPFAM" id="SSF52058">
    <property type="entry name" value="L domain-like"/>
    <property type="match status" value="1"/>
</dbReference>
<dbReference type="InterPro" id="IPR056789">
    <property type="entry name" value="LRR_R13L1-DRL21"/>
</dbReference>
<dbReference type="PANTHER" id="PTHR47186">
    <property type="entry name" value="LEUCINE-RICH REPEAT-CONTAINING PROTEIN 57"/>
    <property type="match status" value="1"/>
</dbReference>
<evidence type="ECO:0000313" key="2">
    <source>
        <dbReference type="Proteomes" id="UP000189703"/>
    </source>
</evidence>
<dbReference type="STRING" id="4432.A0A1U8BFY4"/>
<dbReference type="InParanoid" id="A0A1U8BFY4"/>
<dbReference type="AlphaFoldDB" id="A0A1U8BFY4"/>
<dbReference type="OrthoDB" id="5279713at2759"/>
<proteinExistence type="predicted"/>
<dbReference type="Gene3D" id="3.80.10.10">
    <property type="entry name" value="Ribonuclease Inhibitor"/>
    <property type="match status" value="3"/>
</dbReference>
<reference evidence="3" key="1">
    <citation type="submission" date="2025-08" db="UniProtKB">
        <authorList>
            <consortium name="RefSeq"/>
        </authorList>
    </citation>
    <scope>IDENTIFICATION</scope>
</reference>
<keyword evidence="2" id="KW-1185">Reference proteome</keyword>